<reference evidence="9 10" key="1">
    <citation type="submission" date="2019-09" db="EMBL/GenBank/DDBJ databases">
        <title>Whole genome sequences of isolates from the Mars Exploration Rovers.</title>
        <authorList>
            <person name="Seuylemezian A."/>
            <person name="Vaishampayan P."/>
        </authorList>
    </citation>
    <scope>NUCLEOTIDE SEQUENCE [LARGE SCALE GENOMIC DNA]</scope>
    <source>
        <strain evidence="9 10">MER_TA_151</strain>
    </source>
</reference>
<feature type="domain" description="Rieske" evidence="8">
    <location>
        <begin position="46"/>
        <end position="161"/>
    </location>
</feature>
<dbReference type="RefSeq" id="WP_150440975.1">
    <property type="nucleotide sequence ID" value="NZ_VYKL01000024.1"/>
</dbReference>
<evidence type="ECO:0000256" key="2">
    <source>
        <dbReference type="ARBA" id="ARBA00022714"/>
    </source>
</evidence>
<dbReference type="InterPro" id="IPR001663">
    <property type="entry name" value="Rng_hydr_dOase-A"/>
</dbReference>
<keyword evidence="5" id="KW-0408">Iron</keyword>
<dbReference type="Proteomes" id="UP000326671">
    <property type="component" value="Unassembled WGS sequence"/>
</dbReference>
<evidence type="ECO:0000259" key="8">
    <source>
        <dbReference type="PROSITE" id="PS51296"/>
    </source>
</evidence>
<evidence type="ECO:0000256" key="5">
    <source>
        <dbReference type="ARBA" id="ARBA00023004"/>
    </source>
</evidence>
<dbReference type="PANTHER" id="PTHR43756:SF5">
    <property type="entry name" value="CHOLINE MONOOXYGENASE, CHLOROPLASTIC"/>
    <property type="match status" value="1"/>
</dbReference>
<dbReference type="Pfam" id="PF00355">
    <property type="entry name" value="Rieske"/>
    <property type="match status" value="1"/>
</dbReference>
<gene>
    <name evidence="9" type="ORF">F4V44_15745</name>
</gene>
<dbReference type="GO" id="GO:0005506">
    <property type="term" value="F:iron ion binding"/>
    <property type="evidence" value="ECO:0007669"/>
    <property type="project" value="InterPro"/>
</dbReference>
<keyword evidence="4" id="KW-0560">Oxidoreductase</keyword>
<dbReference type="OrthoDB" id="9800776at2"/>
<dbReference type="InterPro" id="IPR043264">
    <property type="entry name" value="AhdA1c-like_alpha_C"/>
</dbReference>
<evidence type="ECO:0000256" key="4">
    <source>
        <dbReference type="ARBA" id="ARBA00023002"/>
    </source>
</evidence>
<sequence>MTIANEQKRHTLIWPEEGVSRVPYQVYTDPDIYKREMDNIFRGSTWNYLGLEVEIPNKGDYKTTFVGDTPVVVTRDGDGSIYAFVNRCAHRGATVCMDKCGNAKTLTCVYHAWTYDMKGDLKGVPFKNGVNGQGGMPEGFDVGKHSLKKLKVDTHLGIIFGSFDHQIEPIQDYLGEKMCSYLSRIFSRPVKILGYQRQEMKNNWKLYFENVKDSYHASLLHLFFSTFGVNRLSQQGGIDLDPTGRHHVSYTYGSLNEDTDIYKNSDLRSYSSKYQLEDPSLLVGRNEFIDGITLAIQSLFPNMVVQQIHNALAIRQLLPKGTDSCELVWTYLGFADDDEEMTKIRLKQSNLVGPAGFVSLEDGGVGELVQKGIVGEEKELSFIEMGGTGVESQSFRATESSIRGFWKNYKQFMDY</sequence>
<dbReference type="Gene3D" id="2.102.10.10">
    <property type="entry name" value="Rieske [2Fe-2S] iron-sulphur domain"/>
    <property type="match status" value="1"/>
</dbReference>
<proteinExistence type="predicted"/>
<evidence type="ECO:0000256" key="3">
    <source>
        <dbReference type="ARBA" id="ARBA00022723"/>
    </source>
</evidence>
<keyword evidence="7" id="KW-0520">NAD</keyword>
<keyword evidence="6" id="KW-0411">Iron-sulfur</keyword>
<organism evidence="9 10">
    <name type="scientific">Niallia endozanthoxylica</name>
    <dbReference type="NCBI Taxonomy" id="2036016"/>
    <lineage>
        <taxon>Bacteria</taxon>
        <taxon>Bacillati</taxon>
        <taxon>Bacillota</taxon>
        <taxon>Bacilli</taxon>
        <taxon>Bacillales</taxon>
        <taxon>Bacillaceae</taxon>
        <taxon>Niallia</taxon>
    </lineage>
</organism>
<evidence type="ECO:0000256" key="6">
    <source>
        <dbReference type="ARBA" id="ARBA00023014"/>
    </source>
</evidence>
<comment type="caution">
    <text evidence="9">The sequence shown here is derived from an EMBL/GenBank/DDBJ whole genome shotgun (WGS) entry which is preliminary data.</text>
</comment>
<comment type="cofactor">
    <cofactor evidence="1">
        <name>Fe cation</name>
        <dbReference type="ChEBI" id="CHEBI:24875"/>
    </cofactor>
</comment>
<accession>A0A5J5HME4</accession>
<keyword evidence="2" id="KW-0001">2Fe-2S</keyword>
<dbReference type="EMBL" id="VYKL01000024">
    <property type="protein sequence ID" value="KAA9022241.1"/>
    <property type="molecule type" value="Genomic_DNA"/>
</dbReference>
<name>A0A5J5HME4_9BACI</name>
<evidence type="ECO:0000313" key="9">
    <source>
        <dbReference type="EMBL" id="KAA9022241.1"/>
    </source>
</evidence>
<protein>
    <submittedName>
        <fullName evidence="9">Rieske 2Fe-2S domain-containing protein</fullName>
    </submittedName>
</protein>
<dbReference type="CDD" id="cd08880">
    <property type="entry name" value="RHO_alpha_C_ahdA1c-like"/>
    <property type="match status" value="1"/>
</dbReference>
<evidence type="ECO:0000256" key="1">
    <source>
        <dbReference type="ARBA" id="ARBA00001962"/>
    </source>
</evidence>
<dbReference type="SUPFAM" id="SSF50022">
    <property type="entry name" value="ISP domain"/>
    <property type="match status" value="1"/>
</dbReference>
<dbReference type="PRINTS" id="PR00090">
    <property type="entry name" value="RNGDIOXGNASE"/>
</dbReference>
<keyword evidence="10" id="KW-1185">Reference proteome</keyword>
<evidence type="ECO:0000256" key="7">
    <source>
        <dbReference type="ARBA" id="ARBA00023027"/>
    </source>
</evidence>
<dbReference type="InterPro" id="IPR015881">
    <property type="entry name" value="ARHD_Rieske_2Fe_2S"/>
</dbReference>
<dbReference type="GO" id="GO:0016705">
    <property type="term" value="F:oxidoreductase activity, acting on paired donors, with incorporation or reduction of molecular oxygen"/>
    <property type="evidence" value="ECO:0007669"/>
    <property type="project" value="UniProtKB-ARBA"/>
</dbReference>
<dbReference type="InterPro" id="IPR017941">
    <property type="entry name" value="Rieske_2Fe-2S"/>
</dbReference>
<dbReference type="SUPFAM" id="SSF55961">
    <property type="entry name" value="Bet v1-like"/>
    <property type="match status" value="1"/>
</dbReference>
<dbReference type="InterPro" id="IPR036922">
    <property type="entry name" value="Rieske_2Fe-2S_sf"/>
</dbReference>
<dbReference type="Pfam" id="PF00848">
    <property type="entry name" value="Ring_hydroxyl_A"/>
    <property type="match status" value="1"/>
</dbReference>
<dbReference type="GO" id="GO:0004497">
    <property type="term" value="F:monooxygenase activity"/>
    <property type="evidence" value="ECO:0007669"/>
    <property type="project" value="UniProtKB-ARBA"/>
</dbReference>
<dbReference type="Gene3D" id="3.90.380.10">
    <property type="entry name" value="Naphthalene 1,2-dioxygenase Alpha Subunit, Chain A, domain 1"/>
    <property type="match status" value="1"/>
</dbReference>
<dbReference type="PANTHER" id="PTHR43756">
    <property type="entry name" value="CHOLINE MONOOXYGENASE, CHLOROPLASTIC"/>
    <property type="match status" value="1"/>
</dbReference>
<dbReference type="InterPro" id="IPR015879">
    <property type="entry name" value="Ring_hydroxy_dOase_asu_C_dom"/>
</dbReference>
<keyword evidence="3" id="KW-0479">Metal-binding</keyword>
<dbReference type="PROSITE" id="PS00570">
    <property type="entry name" value="RING_HYDROXYL_ALPHA"/>
    <property type="match status" value="1"/>
</dbReference>
<dbReference type="GO" id="GO:0051537">
    <property type="term" value="F:2 iron, 2 sulfur cluster binding"/>
    <property type="evidence" value="ECO:0007669"/>
    <property type="project" value="UniProtKB-KW"/>
</dbReference>
<evidence type="ECO:0000313" key="10">
    <source>
        <dbReference type="Proteomes" id="UP000326671"/>
    </source>
</evidence>
<dbReference type="AlphaFoldDB" id="A0A5J5HME4"/>
<dbReference type="PROSITE" id="PS51296">
    <property type="entry name" value="RIESKE"/>
    <property type="match status" value="1"/>
</dbReference>